<dbReference type="Gene3D" id="2.40.10.10">
    <property type="entry name" value="Trypsin-like serine proteases"/>
    <property type="match status" value="2"/>
</dbReference>
<keyword evidence="5" id="KW-1185">Reference proteome</keyword>
<feature type="transmembrane region" description="Helical" evidence="2">
    <location>
        <begin position="125"/>
        <end position="145"/>
    </location>
</feature>
<dbReference type="PANTHER" id="PTHR24253:SF176">
    <property type="entry name" value="CORIN, ISOFORM B"/>
    <property type="match status" value="1"/>
</dbReference>
<proteinExistence type="predicted"/>
<dbReference type="EMBL" id="VYZN01000040">
    <property type="protein sequence ID" value="KAE9532062.1"/>
    <property type="molecule type" value="Genomic_DNA"/>
</dbReference>
<dbReference type="PANTHER" id="PTHR24253">
    <property type="entry name" value="TRANSMEMBRANE PROTEASE SERINE"/>
    <property type="match status" value="1"/>
</dbReference>
<evidence type="ECO:0000256" key="1">
    <source>
        <dbReference type="ARBA" id="ARBA00023157"/>
    </source>
</evidence>
<dbReference type="InterPro" id="IPR001254">
    <property type="entry name" value="Trypsin_dom"/>
</dbReference>
<dbReference type="InterPro" id="IPR033116">
    <property type="entry name" value="TRYPSIN_SER"/>
</dbReference>
<evidence type="ECO:0000313" key="5">
    <source>
        <dbReference type="Proteomes" id="UP000475862"/>
    </source>
</evidence>
<evidence type="ECO:0000313" key="4">
    <source>
        <dbReference type="EMBL" id="KAE9532062.1"/>
    </source>
</evidence>
<keyword evidence="2" id="KW-0472">Membrane</keyword>
<name>A0A6G0TFN8_APHGL</name>
<dbReference type="PROSITE" id="PS50240">
    <property type="entry name" value="TRYPSIN_DOM"/>
    <property type="match status" value="1"/>
</dbReference>
<feature type="transmembrane region" description="Helical" evidence="2">
    <location>
        <begin position="37"/>
        <end position="54"/>
    </location>
</feature>
<dbReference type="AlphaFoldDB" id="A0A6G0TFN8"/>
<dbReference type="GO" id="GO:0006508">
    <property type="term" value="P:proteolysis"/>
    <property type="evidence" value="ECO:0007669"/>
    <property type="project" value="InterPro"/>
</dbReference>
<accession>A0A6G0TFN8</accession>
<dbReference type="InterPro" id="IPR043504">
    <property type="entry name" value="Peptidase_S1_PA_chymotrypsin"/>
</dbReference>
<protein>
    <recommendedName>
        <fullName evidence="3">Peptidase S1 domain-containing protein</fullName>
    </recommendedName>
</protein>
<gene>
    <name evidence="4" type="ORF">AGLY_010264</name>
</gene>
<dbReference type="SUPFAM" id="SSF50494">
    <property type="entry name" value="Trypsin-like serine proteases"/>
    <property type="match status" value="1"/>
</dbReference>
<organism evidence="4 5">
    <name type="scientific">Aphis glycines</name>
    <name type="common">Soybean aphid</name>
    <dbReference type="NCBI Taxonomy" id="307491"/>
    <lineage>
        <taxon>Eukaryota</taxon>
        <taxon>Metazoa</taxon>
        <taxon>Ecdysozoa</taxon>
        <taxon>Arthropoda</taxon>
        <taxon>Hexapoda</taxon>
        <taxon>Insecta</taxon>
        <taxon>Pterygota</taxon>
        <taxon>Neoptera</taxon>
        <taxon>Paraneoptera</taxon>
        <taxon>Hemiptera</taxon>
        <taxon>Sternorrhyncha</taxon>
        <taxon>Aphidomorpha</taxon>
        <taxon>Aphidoidea</taxon>
        <taxon>Aphididae</taxon>
        <taxon>Aphidini</taxon>
        <taxon>Aphis</taxon>
        <taxon>Aphis</taxon>
    </lineage>
</organism>
<sequence length="228" mass="25809">MKFEIKILIVNETDKINMLLSGYNGCSSCTSRLQLRIRIYFGIFIVLLGFKIGADYEPTVNEVQVPVLDRDLCNMWLKQKDVNITEGMICAGYEQGGKDACQVIIVKQRVENIVSSIGFTENVKTYLFIIGTFCEVLFFLSVPYYEIMFRINDIRRVSSTGTGDSGGPLLCPMEGYKDRWFVGGIVSWGVECATPSLPGVYVNVPMYTEWIKNNIHADQFFSSTDDDY</sequence>
<keyword evidence="1" id="KW-1015">Disulfide bond</keyword>
<evidence type="ECO:0000256" key="2">
    <source>
        <dbReference type="SAM" id="Phobius"/>
    </source>
</evidence>
<reference evidence="4 5" key="1">
    <citation type="submission" date="2019-08" db="EMBL/GenBank/DDBJ databases">
        <title>The genome of the soybean aphid Biotype 1, its phylome, world population structure and adaptation to the North American continent.</title>
        <authorList>
            <person name="Giordano R."/>
            <person name="Donthu R.K."/>
            <person name="Hernandez A.G."/>
            <person name="Wright C.L."/>
            <person name="Zimin A.V."/>
        </authorList>
    </citation>
    <scope>NUCLEOTIDE SEQUENCE [LARGE SCALE GENOMIC DNA]</scope>
    <source>
        <tissue evidence="4">Whole aphids</tissue>
    </source>
</reference>
<dbReference type="PROSITE" id="PS00135">
    <property type="entry name" value="TRYPSIN_SER"/>
    <property type="match status" value="1"/>
</dbReference>
<dbReference type="InterPro" id="IPR009003">
    <property type="entry name" value="Peptidase_S1_PA"/>
</dbReference>
<comment type="caution">
    <text evidence="4">The sequence shown here is derived from an EMBL/GenBank/DDBJ whole genome shotgun (WGS) entry which is preliminary data.</text>
</comment>
<dbReference type="Pfam" id="PF00089">
    <property type="entry name" value="Trypsin"/>
    <property type="match status" value="2"/>
</dbReference>
<keyword evidence="2" id="KW-0812">Transmembrane</keyword>
<evidence type="ECO:0000259" key="3">
    <source>
        <dbReference type="PROSITE" id="PS50240"/>
    </source>
</evidence>
<dbReference type="SMART" id="SM00020">
    <property type="entry name" value="Tryp_SPc"/>
    <property type="match status" value="1"/>
</dbReference>
<dbReference type="GO" id="GO:0004252">
    <property type="term" value="F:serine-type endopeptidase activity"/>
    <property type="evidence" value="ECO:0007669"/>
    <property type="project" value="InterPro"/>
</dbReference>
<feature type="domain" description="Peptidase S1" evidence="3">
    <location>
        <begin position="1"/>
        <end position="216"/>
    </location>
</feature>
<dbReference type="OrthoDB" id="5979691at2759"/>
<keyword evidence="2" id="KW-1133">Transmembrane helix</keyword>
<dbReference type="Proteomes" id="UP000475862">
    <property type="component" value="Unassembled WGS sequence"/>
</dbReference>